<dbReference type="Proteomes" id="UP000714420">
    <property type="component" value="Unassembled WGS sequence"/>
</dbReference>
<keyword evidence="2 3" id="KW-0802">TPR repeat</keyword>
<name>A0ABX2ANJ9_9BACT</name>
<evidence type="ECO:0000256" key="1">
    <source>
        <dbReference type="ARBA" id="ARBA00022737"/>
    </source>
</evidence>
<keyword evidence="5" id="KW-1185">Reference proteome</keyword>
<gene>
    <name evidence="4" type="ORF">HPS56_10575</name>
</gene>
<proteinExistence type="predicted"/>
<protein>
    <submittedName>
        <fullName evidence="4">Tetratricopeptide repeat protein</fullName>
    </submittedName>
</protein>
<evidence type="ECO:0000256" key="2">
    <source>
        <dbReference type="ARBA" id="ARBA00022803"/>
    </source>
</evidence>
<keyword evidence="1" id="KW-0677">Repeat</keyword>
<reference evidence="4 5" key="1">
    <citation type="submission" date="2020-05" db="EMBL/GenBank/DDBJ databases">
        <title>Distinct polysaccharide utilization as determinants for interspecies competition between intestinal Prevotella spp.</title>
        <authorList>
            <person name="Galvez E.J.C."/>
            <person name="Iljazovic A."/>
            <person name="Strowig T."/>
        </authorList>
    </citation>
    <scope>NUCLEOTIDE SEQUENCE [LARGE SCALE GENOMIC DNA]</scope>
    <source>
        <strain evidence="4 5">PMUR</strain>
    </source>
</reference>
<organism evidence="4 5">
    <name type="scientific">Xylanibacter muris</name>
    <dbReference type="NCBI Taxonomy" id="2736290"/>
    <lineage>
        <taxon>Bacteria</taxon>
        <taxon>Pseudomonadati</taxon>
        <taxon>Bacteroidota</taxon>
        <taxon>Bacteroidia</taxon>
        <taxon>Bacteroidales</taxon>
        <taxon>Prevotellaceae</taxon>
        <taxon>Xylanibacter</taxon>
    </lineage>
</organism>
<dbReference type="InterPro" id="IPR051685">
    <property type="entry name" value="Ycf3/AcsC/BcsC/TPR_MFPF"/>
</dbReference>
<dbReference type="RefSeq" id="WP_172276275.1">
    <property type="nucleotide sequence ID" value="NZ_CASGMU010000009.1"/>
</dbReference>
<dbReference type="Pfam" id="PF13181">
    <property type="entry name" value="TPR_8"/>
    <property type="match status" value="1"/>
</dbReference>
<dbReference type="PROSITE" id="PS50005">
    <property type="entry name" value="TPR"/>
    <property type="match status" value="2"/>
</dbReference>
<dbReference type="PANTHER" id="PTHR44943:SF4">
    <property type="entry name" value="TPR REPEAT-CONTAINING PROTEIN MJ0798"/>
    <property type="match status" value="1"/>
</dbReference>
<dbReference type="SMART" id="SM00028">
    <property type="entry name" value="TPR"/>
    <property type="match status" value="6"/>
</dbReference>
<sequence length="481" mass="55910">MLISDDYFNSNKFRNLLQQYEASLESGSPAFMDADDLTDIADYYQMTGDNGRAEATVDFALRIYPGSLFPLVFKTRKALDNKNISLAEEYYEQIKDKNAFEANVLHAEIILCGGDMVAAEQELLHIYENLEDMDMDAETDDFCFCAAEMFFDRNEGKHASEWLARIDDQEATDVRELRGKISFLLERYKEASDIFQRLLDEDPYSEYYWNMKSTADYMNQDYESALESIDYALAINPDTPEALITKANTLFTTKNFEEAIKYYRKYLQFAPDDDFAVINIAISFCSLRKTEAAKHFFCWLIKHADGCNPKNVLRAYQEMALILNDENNVDEAIRFLDESKKYGDDDTETEIMKGHIYLSNGMVNESHSQFIKAFSMSEDYHNTLIKIMMSMLDCGCYDSVYDIFTKYRNGHKEGALKGGFGYMAMCCMELKRYDEAKEYLKLAERICPEELRIAFYNMLPHDIQEKDIFKYITNKIENKEL</sequence>
<feature type="repeat" description="TPR" evidence="3">
    <location>
        <begin position="240"/>
        <end position="273"/>
    </location>
</feature>
<evidence type="ECO:0000313" key="4">
    <source>
        <dbReference type="EMBL" id="NPD92778.1"/>
    </source>
</evidence>
<dbReference type="Gene3D" id="1.25.40.10">
    <property type="entry name" value="Tetratricopeptide repeat domain"/>
    <property type="match status" value="1"/>
</dbReference>
<dbReference type="InterPro" id="IPR019734">
    <property type="entry name" value="TPR_rpt"/>
</dbReference>
<evidence type="ECO:0000256" key="3">
    <source>
        <dbReference type="PROSITE-ProRule" id="PRU00339"/>
    </source>
</evidence>
<feature type="repeat" description="TPR" evidence="3">
    <location>
        <begin position="172"/>
        <end position="205"/>
    </location>
</feature>
<dbReference type="EMBL" id="JABKKF010000010">
    <property type="protein sequence ID" value="NPD92778.1"/>
    <property type="molecule type" value="Genomic_DNA"/>
</dbReference>
<evidence type="ECO:0000313" key="5">
    <source>
        <dbReference type="Proteomes" id="UP000714420"/>
    </source>
</evidence>
<dbReference type="SUPFAM" id="SSF48452">
    <property type="entry name" value="TPR-like"/>
    <property type="match status" value="2"/>
</dbReference>
<accession>A0ABX2ANJ9</accession>
<dbReference type="Pfam" id="PF13432">
    <property type="entry name" value="TPR_16"/>
    <property type="match status" value="1"/>
</dbReference>
<dbReference type="PANTHER" id="PTHR44943">
    <property type="entry name" value="CELLULOSE SYNTHASE OPERON PROTEIN C"/>
    <property type="match status" value="1"/>
</dbReference>
<comment type="caution">
    <text evidence="4">The sequence shown here is derived from an EMBL/GenBank/DDBJ whole genome shotgun (WGS) entry which is preliminary data.</text>
</comment>
<dbReference type="InterPro" id="IPR011990">
    <property type="entry name" value="TPR-like_helical_dom_sf"/>
</dbReference>